<comment type="similarity">
    <text evidence="6 7">Belongs to the glutamine synthetase family.</text>
</comment>
<proteinExistence type="inferred from homology"/>
<keyword evidence="4 10" id="KW-0808">Transferase</keyword>
<evidence type="ECO:0000256" key="4">
    <source>
        <dbReference type="ARBA" id="ARBA00022679"/>
    </source>
</evidence>
<dbReference type="PROSITE" id="PS51987">
    <property type="entry name" value="GS_CATALYTIC"/>
    <property type="match status" value="1"/>
</dbReference>
<feature type="domain" description="GS catalytic" evidence="9">
    <location>
        <begin position="110"/>
        <end position="389"/>
    </location>
</feature>
<evidence type="ECO:0000256" key="2">
    <source>
        <dbReference type="ARBA" id="ARBA00008954"/>
    </source>
</evidence>
<evidence type="ECO:0000256" key="3">
    <source>
        <dbReference type="ARBA" id="ARBA00022576"/>
    </source>
</evidence>
<keyword evidence="11" id="KW-1185">Reference proteome</keyword>
<dbReference type="eggNOG" id="COG0161">
    <property type="taxonomic scope" value="Bacteria"/>
</dbReference>
<dbReference type="EC" id="2.6.1.62" evidence="10"/>
<dbReference type="GO" id="GO:0004356">
    <property type="term" value="F:glutamine synthetase activity"/>
    <property type="evidence" value="ECO:0007669"/>
    <property type="project" value="InterPro"/>
</dbReference>
<dbReference type="HOGENOM" id="CLU_318029_0_0_4"/>
<dbReference type="CDD" id="cd00610">
    <property type="entry name" value="OAT_like"/>
    <property type="match status" value="1"/>
</dbReference>
<dbReference type="Gene3D" id="3.30.590.10">
    <property type="entry name" value="Glutamine synthetase/guanido kinase, catalytic domain"/>
    <property type="match status" value="1"/>
</dbReference>
<sequence length="915" mass="101297">MSNDISSWLREHRITEVECIVPDMTGVARGKIIPKDKFLSEPDMRLPEAVLIQTVTGDYPADNYLDLTDPDMLLRPDPASIRFVPWATDPTAQLIYDCFRSDGTPVETSPRAVLRRVLDLYTERGWVPVLAPEMEFYLLSPNPNPDIPVQPPVGRAGRAEFGRRSYSIDAVNEFDPVFEDIYDYCHAQQLEVDTLVHEIGTAQMEINFGHGNPIDLADQVFLFKRTVREAALRHQMYATFMAKPMESEPGSAMHMHQSVVSHQDGHNLFSAADGSATPAFFHFIGGLQRYLPHVMPFFAPYVNSYRRLTPYTAAPTNVEWGYDNRTVGLRVPHSGPAARRIENRVPGVDCNPYIAMAASLACGYLGMVDAIEPRAPLSSNAYDRPSEFPAWHRGCAGPVAAMPAGGRSPGAALCRDVHRHERARICRVFPGDQPVGAQVSVAARLGFCPGFPIMTADPRRTEHYRELDAAHHLHPFSDMEALNRQGSRVMVRGEGIHVWDSDGVRLIDGMAGLWCVNLGYGRRDLAEAAYAQLCELPYYNTFFKTTHPRVAELSALVAEVAPPGFSHVFYTNSGSEAVDTMMRMVRHYWALKGQPQKKVLIGRWNGYHGSTLGGASLGGMPAMHAQGDLPVADVVHVEQPWFLKHGLDGETEEAFGLRAARWVEEKILETGADRVAAFVGEPIQGAGGVIIPPASYWPEVERICRRHDVLLVADEVICGFGRTGEWFGHQLYGIRPDLFTVAKGLSSGYLPIGGVVVGDEVAQVIKAGGDFNHGFTYSGHPACAAVAAANVRALRDEGVVERVRQDTGPYMQQRWREAFGGFAHLADIRGVGLIQGFTWVQDKELRRLFPDWGEVGLLCRDVFFRHNLIMRACGDHMVAAPPLVINRDEVDAMLEVAVQCVAETESVLRERGLID</sequence>
<dbReference type="PANTHER" id="PTHR43094:SF1">
    <property type="entry name" value="AMINOTRANSFERASE CLASS-III"/>
    <property type="match status" value="1"/>
</dbReference>
<evidence type="ECO:0000256" key="7">
    <source>
        <dbReference type="RuleBase" id="RU000384"/>
    </source>
</evidence>
<dbReference type="InterPro" id="IPR015422">
    <property type="entry name" value="PyrdxlP-dep_Trfase_small"/>
</dbReference>
<dbReference type="InterPro" id="IPR008146">
    <property type="entry name" value="Gln_synth_cat_dom"/>
</dbReference>
<evidence type="ECO:0000313" key="11">
    <source>
        <dbReference type="Proteomes" id="UP000002010"/>
    </source>
</evidence>
<reference evidence="10 11" key="1">
    <citation type="journal article" date="2009" name="PLoS Genet.">
        <title>The complete genome and proteome of Laribacter hongkongensis reveal potential mechanisms for adaptations to different temperatures and habitats.</title>
        <authorList>
            <person name="Woo P.C."/>
            <person name="Lau S.K."/>
            <person name="Tse H."/>
            <person name="Teng J.L."/>
            <person name="Curreem S.O."/>
            <person name="Tsang A.K."/>
            <person name="Fan R.Y."/>
            <person name="Wong G.K."/>
            <person name="Huang Y."/>
            <person name="Loman N.J."/>
            <person name="Snyder L.A."/>
            <person name="Cai J.J."/>
            <person name="Huang J.D."/>
            <person name="Mak W."/>
            <person name="Pallen M.J."/>
            <person name="Lok S."/>
            <person name="Yuen K.Y."/>
        </authorList>
    </citation>
    <scope>NUCLEOTIDE SEQUENCE [LARGE SCALE GENOMIC DNA]</scope>
    <source>
        <strain evidence="10 11">HLHK9</strain>
    </source>
</reference>
<dbReference type="NCBIfam" id="NF005682">
    <property type="entry name" value="PRK07480.1"/>
    <property type="match status" value="1"/>
</dbReference>
<dbReference type="InterPro" id="IPR008147">
    <property type="entry name" value="Gln_synt_N"/>
</dbReference>
<dbReference type="Gene3D" id="3.40.640.10">
    <property type="entry name" value="Type I PLP-dependent aspartate aminotransferase-like (Major domain)"/>
    <property type="match status" value="1"/>
</dbReference>
<dbReference type="SUPFAM" id="SSF54368">
    <property type="entry name" value="Glutamine synthetase, N-terminal domain"/>
    <property type="match status" value="1"/>
</dbReference>
<dbReference type="PROSITE" id="PS00600">
    <property type="entry name" value="AA_TRANSFER_CLASS_3"/>
    <property type="match status" value="1"/>
</dbReference>
<dbReference type="PANTHER" id="PTHR43094">
    <property type="entry name" value="AMINOTRANSFERASE"/>
    <property type="match status" value="1"/>
</dbReference>
<accession>C1DA77</accession>
<dbReference type="FunFam" id="3.40.640.10:FF:000014">
    <property type="entry name" value="Adenosylmethionine-8-amino-7-oxononanoate aminotransferase, probable"/>
    <property type="match status" value="1"/>
</dbReference>
<dbReference type="PROSITE" id="PS51986">
    <property type="entry name" value="GS_BETA_GRASP"/>
    <property type="match status" value="1"/>
</dbReference>
<dbReference type="SMART" id="SM01230">
    <property type="entry name" value="Gln-synt_C"/>
    <property type="match status" value="1"/>
</dbReference>
<dbReference type="InterPro" id="IPR027303">
    <property type="entry name" value="Gln_synth_gly_rich_site"/>
</dbReference>
<dbReference type="KEGG" id="lhk:LHK_02208"/>
<name>C1DA77_LARHH</name>
<gene>
    <name evidence="10" type="ordered locus">LHK_02208</name>
</gene>
<comment type="similarity">
    <text evidence="2">Belongs to the class-III pyridoxal-phosphate-dependent aminotransferase family.</text>
</comment>
<evidence type="ECO:0000256" key="6">
    <source>
        <dbReference type="PROSITE-ProRule" id="PRU01330"/>
    </source>
</evidence>
<dbReference type="Proteomes" id="UP000002010">
    <property type="component" value="Chromosome"/>
</dbReference>
<evidence type="ECO:0000259" key="9">
    <source>
        <dbReference type="PROSITE" id="PS51987"/>
    </source>
</evidence>
<dbReference type="SUPFAM" id="SSF53383">
    <property type="entry name" value="PLP-dependent transferases"/>
    <property type="match status" value="1"/>
</dbReference>
<dbReference type="Pfam" id="PF00202">
    <property type="entry name" value="Aminotran_3"/>
    <property type="match status" value="1"/>
</dbReference>
<dbReference type="STRING" id="557598.LHK_02208"/>
<keyword evidence="5" id="KW-0663">Pyridoxal phosphate</keyword>
<dbReference type="Gene3D" id="3.10.20.70">
    <property type="entry name" value="Glutamine synthetase, N-terminal domain"/>
    <property type="match status" value="1"/>
</dbReference>
<dbReference type="InterPro" id="IPR014746">
    <property type="entry name" value="Gln_synth/guanido_kin_cat_dom"/>
</dbReference>
<dbReference type="PROSITE" id="PS00181">
    <property type="entry name" value="GLNA_ATP"/>
    <property type="match status" value="1"/>
</dbReference>
<dbReference type="GO" id="GO:0006542">
    <property type="term" value="P:glutamine biosynthetic process"/>
    <property type="evidence" value="ECO:0007669"/>
    <property type="project" value="InterPro"/>
</dbReference>
<dbReference type="InterPro" id="IPR049704">
    <property type="entry name" value="Aminotrans_3_PPA_site"/>
</dbReference>
<evidence type="ECO:0000313" key="10">
    <source>
        <dbReference type="EMBL" id="ACO75192.1"/>
    </source>
</evidence>
<dbReference type="AlphaFoldDB" id="C1DA77"/>
<dbReference type="GO" id="GO:0004015">
    <property type="term" value="F:adenosylmethionine-8-amino-7-oxononanoate transaminase activity"/>
    <property type="evidence" value="ECO:0007669"/>
    <property type="project" value="UniProtKB-EC"/>
</dbReference>
<dbReference type="eggNOG" id="COG0174">
    <property type="taxonomic scope" value="Bacteria"/>
</dbReference>
<dbReference type="GO" id="GO:0030170">
    <property type="term" value="F:pyridoxal phosphate binding"/>
    <property type="evidence" value="ECO:0007669"/>
    <property type="project" value="InterPro"/>
</dbReference>
<dbReference type="InterPro" id="IPR005814">
    <property type="entry name" value="Aminotrans_3"/>
</dbReference>
<dbReference type="SUPFAM" id="SSF55931">
    <property type="entry name" value="Glutamine synthetase/guanido kinase"/>
    <property type="match status" value="1"/>
</dbReference>
<keyword evidence="3 10" id="KW-0032">Aminotransferase</keyword>
<feature type="domain" description="GS beta-grasp" evidence="8">
    <location>
        <begin position="15"/>
        <end position="103"/>
    </location>
</feature>
<dbReference type="GO" id="GO:0005829">
    <property type="term" value="C:cytosol"/>
    <property type="evidence" value="ECO:0007669"/>
    <property type="project" value="TreeGrafter"/>
</dbReference>
<protein>
    <submittedName>
        <fullName evidence="10">Probable aminotransferase</fullName>
        <ecNumber evidence="10">2.6.1.62</ecNumber>
    </submittedName>
</protein>
<dbReference type="InterPro" id="IPR036651">
    <property type="entry name" value="Gln_synt_N_sf"/>
</dbReference>
<dbReference type="Pfam" id="PF00120">
    <property type="entry name" value="Gln-synt_C"/>
    <property type="match status" value="1"/>
</dbReference>
<evidence type="ECO:0000259" key="8">
    <source>
        <dbReference type="PROSITE" id="PS51986"/>
    </source>
</evidence>
<evidence type="ECO:0000256" key="5">
    <source>
        <dbReference type="ARBA" id="ARBA00022898"/>
    </source>
</evidence>
<comment type="cofactor">
    <cofactor evidence="1">
        <name>pyridoxal 5'-phosphate</name>
        <dbReference type="ChEBI" id="CHEBI:597326"/>
    </cofactor>
</comment>
<dbReference type="InterPro" id="IPR015421">
    <property type="entry name" value="PyrdxlP-dep_Trfase_major"/>
</dbReference>
<dbReference type="EMBL" id="CP001154">
    <property type="protein sequence ID" value="ACO75192.1"/>
    <property type="molecule type" value="Genomic_DNA"/>
</dbReference>
<dbReference type="InterPro" id="IPR015424">
    <property type="entry name" value="PyrdxlP-dep_Trfase"/>
</dbReference>
<organism evidence="10 11">
    <name type="scientific">Laribacter hongkongensis (strain HLHK9)</name>
    <dbReference type="NCBI Taxonomy" id="557598"/>
    <lineage>
        <taxon>Bacteria</taxon>
        <taxon>Pseudomonadati</taxon>
        <taxon>Pseudomonadota</taxon>
        <taxon>Betaproteobacteria</taxon>
        <taxon>Neisseriales</taxon>
        <taxon>Aquaspirillaceae</taxon>
        <taxon>Laribacter</taxon>
    </lineage>
</organism>
<dbReference type="Gene3D" id="3.90.1150.10">
    <property type="entry name" value="Aspartate Aminotransferase, domain 1"/>
    <property type="match status" value="1"/>
</dbReference>
<evidence type="ECO:0000256" key="1">
    <source>
        <dbReference type="ARBA" id="ARBA00001933"/>
    </source>
</evidence>